<name>A0AAJ2S9I0_9ENTR</name>
<protein>
    <recommendedName>
        <fullName evidence="3 9">DNA repair protein RecN</fullName>
    </recommendedName>
    <alternativeName>
        <fullName evidence="8 9">Recombination protein N</fullName>
    </alternativeName>
</protein>
<dbReference type="InterPro" id="IPR004604">
    <property type="entry name" value="DNA_recomb/repair_RecN"/>
</dbReference>
<evidence type="ECO:0000256" key="3">
    <source>
        <dbReference type="ARBA" id="ARBA00021315"/>
    </source>
</evidence>
<evidence type="ECO:0000256" key="9">
    <source>
        <dbReference type="PIRNR" id="PIRNR003128"/>
    </source>
</evidence>
<evidence type="ECO:0000256" key="2">
    <source>
        <dbReference type="ARBA" id="ARBA00009441"/>
    </source>
</evidence>
<dbReference type="NCBIfam" id="NF008121">
    <property type="entry name" value="PRK10869.1"/>
    <property type="match status" value="1"/>
</dbReference>
<dbReference type="InterPro" id="IPR027417">
    <property type="entry name" value="P-loop_NTPase"/>
</dbReference>
<comment type="function">
    <text evidence="1 9">May be involved in recombinational repair of damaged DNA.</text>
</comment>
<gene>
    <name evidence="11" type="primary">recN</name>
    <name evidence="12" type="ORF">SIK69_14240</name>
    <name evidence="11" type="ORF">SIL20_13470</name>
</gene>
<dbReference type="FunFam" id="3.40.50.300:FF:000356">
    <property type="entry name" value="DNA repair protein RecN"/>
    <property type="match status" value="1"/>
</dbReference>
<dbReference type="NCBIfam" id="TIGR00634">
    <property type="entry name" value="recN"/>
    <property type="match status" value="1"/>
</dbReference>
<dbReference type="RefSeq" id="WP_319629044.1">
    <property type="nucleotide sequence ID" value="NZ_JAWXRB010000037.1"/>
</dbReference>
<dbReference type="EMBL" id="JAWXRC010000027">
    <property type="protein sequence ID" value="MDX6032519.1"/>
    <property type="molecule type" value="Genomic_DNA"/>
</dbReference>
<organism evidence="11 14">
    <name type="scientific">Scandinavium lactucae</name>
    <dbReference type="NCBI Taxonomy" id="3095028"/>
    <lineage>
        <taxon>Bacteria</taxon>
        <taxon>Pseudomonadati</taxon>
        <taxon>Pseudomonadota</taxon>
        <taxon>Gammaproteobacteria</taxon>
        <taxon>Enterobacterales</taxon>
        <taxon>Enterobacteriaceae</taxon>
        <taxon>Scandinavium</taxon>
    </lineage>
</organism>
<dbReference type="PIRSF" id="PIRSF003128">
    <property type="entry name" value="RecN"/>
    <property type="match status" value="1"/>
</dbReference>
<dbReference type="SUPFAM" id="SSF52540">
    <property type="entry name" value="P-loop containing nucleoside triphosphate hydrolases"/>
    <property type="match status" value="1"/>
</dbReference>
<dbReference type="Pfam" id="PF02463">
    <property type="entry name" value="SMC_N"/>
    <property type="match status" value="1"/>
</dbReference>
<dbReference type="AlphaFoldDB" id="A0AAJ2S9I0"/>
<keyword evidence="6" id="KW-0067">ATP-binding</keyword>
<dbReference type="InterPro" id="IPR003395">
    <property type="entry name" value="RecF/RecN/SMC_N"/>
</dbReference>
<evidence type="ECO:0000313" key="11">
    <source>
        <dbReference type="EMBL" id="MDX6032519.1"/>
    </source>
</evidence>
<feature type="domain" description="RecF/RecN/SMC N-terminal" evidence="10">
    <location>
        <begin position="2"/>
        <end position="510"/>
    </location>
</feature>
<accession>A0AAJ2S9I0</accession>
<sequence>MLAQLTISNFAIVRELEIDFHSGMTAITGETGAGKSIAIDALGLCLGGRAEGDIVRAGASRASLCARFSLKDTPAAQRWLEANQLEDGRECLLRRVISSDGRSRGFINGTAVPLSQLRELGQLLIQIHGQHAHQLLVKPEHQKTLLDGYAGESVLTQRMAEHYRQWHQSCRNLAQHQQLSHERIARAELLQYQLKELNEFQPLVGEFEQIDEEYKRLANSGQLISTSQQALNLLADGEDANLQSQLYSARQLVGELTSMDAKLSGVLEMLEEAAIQLSEASDELRHYCESLDLDPNRLFELEQRISRQMSLARKHNVTPEELPVFYQSLLDEQQQLDCQADSAETLSLAVSKHHQQALETAQQLHALRVASATELAGLITDSMHSLSMPHGKFTIDVCFEENHLTAEGADSIEFRVTTNPGQPLQPIAKVASGGELSRIALSIQVITARKMETPALIFDEVDVGISGPTAAVVGKLLRQLGESTQVMCVTHLPQVAGCGHHHFYVSKETDGAMTETHMQPLDKRARLQELARLLGGSEVTRNTLANAKELLAA</sequence>
<dbReference type="Gene3D" id="3.40.50.300">
    <property type="entry name" value="P-loop containing nucleotide triphosphate hydrolases"/>
    <property type="match status" value="2"/>
</dbReference>
<evidence type="ECO:0000259" key="10">
    <source>
        <dbReference type="Pfam" id="PF02463"/>
    </source>
</evidence>
<comment type="similarity">
    <text evidence="2 9">Belongs to the RecN family.</text>
</comment>
<dbReference type="GO" id="GO:0009432">
    <property type="term" value="P:SOS response"/>
    <property type="evidence" value="ECO:0007669"/>
    <property type="project" value="TreeGrafter"/>
</dbReference>
<comment type="caution">
    <text evidence="11">The sequence shown here is derived from an EMBL/GenBank/DDBJ whole genome shotgun (WGS) entry which is preliminary data.</text>
</comment>
<dbReference type="Proteomes" id="UP001275664">
    <property type="component" value="Unassembled WGS sequence"/>
</dbReference>
<dbReference type="PANTHER" id="PTHR11059">
    <property type="entry name" value="DNA REPAIR PROTEIN RECN"/>
    <property type="match status" value="1"/>
</dbReference>
<dbReference type="GO" id="GO:0043590">
    <property type="term" value="C:bacterial nucleoid"/>
    <property type="evidence" value="ECO:0007669"/>
    <property type="project" value="TreeGrafter"/>
</dbReference>
<dbReference type="CDD" id="cd03241">
    <property type="entry name" value="ABC_RecN"/>
    <property type="match status" value="2"/>
</dbReference>
<evidence type="ECO:0000256" key="8">
    <source>
        <dbReference type="ARBA" id="ARBA00033408"/>
    </source>
</evidence>
<reference evidence="11 13" key="1">
    <citation type="submission" date="2023-11" db="EMBL/GenBank/DDBJ databases">
        <title>Scandinavium wanjuensis sp. nov., isolated from lettuce South Korea.</title>
        <authorList>
            <person name="Park J."/>
            <person name="Park S."/>
            <person name="Oh K.K."/>
            <person name="Cho G.S."/>
            <person name="Franz C.M.A.P."/>
        </authorList>
    </citation>
    <scope>NUCLEOTIDE SEQUENCE</scope>
    <source>
        <strain evidence="11">V105_12</strain>
        <strain evidence="12 13">V105_6</strain>
    </source>
</reference>
<evidence type="ECO:0000313" key="13">
    <source>
        <dbReference type="Proteomes" id="UP001275664"/>
    </source>
</evidence>
<evidence type="ECO:0000256" key="1">
    <source>
        <dbReference type="ARBA" id="ARBA00003618"/>
    </source>
</evidence>
<keyword evidence="13" id="KW-1185">Reference proteome</keyword>
<dbReference type="EMBL" id="JAWXRD010000032">
    <property type="protein sequence ID" value="MDX6041348.1"/>
    <property type="molecule type" value="Genomic_DNA"/>
</dbReference>
<proteinExistence type="inferred from homology"/>
<dbReference type="GO" id="GO:0005524">
    <property type="term" value="F:ATP binding"/>
    <property type="evidence" value="ECO:0007669"/>
    <property type="project" value="UniProtKB-KW"/>
</dbReference>
<evidence type="ECO:0000256" key="5">
    <source>
        <dbReference type="ARBA" id="ARBA00022763"/>
    </source>
</evidence>
<evidence type="ECO:0000313" key="14">
    <source>
        <dbReference type="Proteomes" id="UP001282336"/>
    </source>
</evidence>
<evidence type="ECO:0000256" key="7">
    <source>
        <dbReference type="ARBA" id="ARBA00023204"/>
    </source>
</evidence>
<evidence type="ECO:0000313" key="12">
    <source>
        <dbReference type="EMBL" id="MDX6041348.1"/>
    </source>
</evidence>
<evidence type="ECO:0000256" key="4">
    <source>
        <dbReference type="ARBA" id="ARBA00022741"/>
    </source>
</evidence>
<dbReference type="GO" id="GO:0006281">
    <property type="term" value="P:DNA repair"/>
    <property type="evidence" value="ECO:0007669"/>
    <property type="project" value="UniProtKB-KW"/>
</dbReference>
<dbReference type="FunFam" id="3.40.50.300:FF:000319">
    <property type="entry name" value="DNA repair protein RecN"/>
    <property type="match status" value="1"/>
</dbReference>
<dbReference type="Proteomes" id="UP001282336">
    <property type="component" value="Unassembled WGS sequence"/>
</dbReference>
<dbReference type="GO" id="GO:0006310">
    <property type="term" value="P:DNA recombination"/>
    <property type="evidence" value="ECO:0007669"/>
    <property type="project" value="InterPro"/>
</dbReference>
<keyword evidence="4" id="KW-0547">Nucleotide-binding</keyword>
<evidence type="ECO:0000256" key="6">
    <source>
        <dbReference type="ARBA" id="ARBA00022840"/>
    </source>
</evidence>
<keyword evidence="7 9" id="KW-0234">DNA repair</keyword>
<dbReference type="PANTHER" id="PTHR11059:SF0">
    <property type="entry name" value="DNA REPAIR PROTEIN RECN"/>
    <property type="match status" value="1"/>
</dbReference>
<keyword evidence="5 9" id="KW-0227">DNA damage</keyword>